<protein>
    <submittedName>
        <fullName evidence="1">Uncharacterized protein</fullName>
    </submittedName>
</protein>
<accession>A0A5N5JPB2</accession>
<organism evidence="1 2">
    <name type="scientific">Salix brachista</name>
    <dbReference type="NCBI Taxonomy" id="2182728"/>
    <lineage>
        <taxon>Eukaryota</taxon>
        <taxon>Viridiplantae</taxon>
        <taxon>Streptophyta</taxon>
        <taxon>Embryophyta</taxon>
        <taxon>Tracheophyta</taxon>
        <taxon>Spermatophyta</taxon>
        <taxon>Magnoliopsida</taxon>
        <taxon>eudicotyledons</taxon>
        <taxon>Gunneridae</taxon>
        <taxon>Pentapetalae</taxon>
        <taxon>rosids</taxon>
        <taxon>fabids</taxon>
        <taxon>Malpighiales</taxon>
        <taxon>Salicaceae</taxon>
        <taxon>Saliceae</taxon>
        <taxon>Salix</taxon>
    </lineage>
</organism>
<dbReference type="Proteomes" id="UP000326939">
    <property type="component" value="Chromosome 16"/>
</dbReference>
<name>A0A5N5JPB2_9ROSI</name>
<comment type="caution">
    <text evidence="1">The sequence shown here is derived from an EMBL/GenBank/DDBJ whole genome shotgun (WGS) entry which is preliminary data.</text>
</comment>
<dbReference type="EMBL" id="VDCV01000016">
    <property type="protein sequence ID" value="KAB5520982.1"/>
    <property type="molecule type" value="Genomic_DNA"/>
</dbReference>
<reference evidence="2" key="1">
    <citation type="journal article" date="2019" name="Gigascience">
        <title>De novo genome assembly of the endangered Acer yangbiense, a plant species with extremely small populations endemic to Yunnan Province, China.</title>
        <authorList>
            <person name="Yang J."/>
            <person name="Wariss H.M."/>
            <person name="Tao L."/>
            <person name="Zhang R."/>
            <person name="Yun Q."/>
            <person name="Hollingsworth P."/>
            <person name="Dao Z."/>
            <person name="Luo G."/>
            <person name="Guo H."/>
            <person name="Ma Y."/>
            <person name="Sun W."/>
        </authorList>
    </citation>
    <scope>NUCLEOTIDE SEQUENCE [LARGE SCALE GENOMIC DNA]</scope>
    <source>
        <strain evidence="2">cv. br00</strain>
    </source>
</reference>
<evidence type="ECO:0000313" key="2">
    <source>
        <dbReference type="Proteomes" id="UP000326939"/>
    </source>
</evidence>
<evidence type="ECO:0000313" key="1">
    <source>
        <dbReference type="EMBL" id="KAB5520982.1"/>
    </source>
</evidence>
<sequence>MLVFKFSKWVRYLIADGIISAVSHMWEGIDNLDRLCRRGSSHSGGKAFLSSSMNLIITRYCCEVVGRLVRMSRGLRRLISGQNR</sequence>
<dbReference type="AlphaFoldDB" id="A0A5N5JPB2"/>
<gene>
    <name evidence="1" type="ORF">DKX38_025301</name>
</gene>
<proteinExistence type="predicted"/>
<keyword evidence="2" id="KW-1185">Reference proteome</keyword>